<protein>
    <submittedName>
        <fullName evidence="1">Uncharacterized protein</fullName>
    </submittedName>
</protein>
<reference evidence="1" key="2">
    <citation type="submission" date="2021-08" db="EMBL/GenBank/DDBJ databases">
        <authorList>
            <person name="Tani A."/>
            <person name="Ola A."/>
            <person name="Ogura Y."/>
            <person name="Katsura K."/>
            <person name="Hayashi T."/>
        </authorList>
    </citation>
    <scope>NUCLEOTIDE SEQUENCE</scope>
    <source>
        <strain evidence="1">DSM 17168</strain>
    </source>
</reference>
<keyword evidence="2" id="KW-1185">Reference proteome</keyword>
<dbReference type="Proteomes" id="UP001055153">
    <property type="component" value="Unassembled WGS sequence"/>
</dbReference>
<reference evidence="1" key="1">
    <citation type="journal article" date="2021" name="Front. Microbiol.">
        <title>Comprehensive Comparative Genomics and Phenotyping of Methylobacterium Species.</title>
        <authorList>
            <person name="Alessa O."/>
            <person name="Ogura Y."/>
            <person name="Fujitani Y."/>
            <person name="Takami H."/>
            <person name="Hayashi T."/>
            <person name="Sahin N."/>
            <person name="Tani A."/>
        </authorList>
    </citation>
    <scope>NUCLEOTIDE SEQUENCE</scope>
    <source>
        <strain evidence="1">DSM 17168</strain>
    </source>
</reference>
<accession>A0ABQ4SHJ0</accession>
<organism evidence="1 2">
    <name type="scientific">Methylobacterium isbiliense</name>
    <dbReference type="NCBI Taxonomy" id="315478"/>
    <lineage>
        <taxon>Bacteria</taxon>
        <taxon>Pseudomonadati</taxon>
        <taxon>Pseudomonadota</taxon>
        <taxon>Alphaproteobacteria</taxon>
        <taxon>Hyphomicrobiales</taxon>
        <taxon>Methylobacteriaceae</taxon>
        <taxon>Methylobacterium</taxon>
    </lineage>
</organism>
<name>A0ABQ4SHJ0_9HYPH</name>
<gene>
    <name evidence="1" type="ORF">GMJLKIPL_4646</name>
</gene>
<proteinExistence type="predicted"/>
<evidence type="ECO:0000313" key="2">
    <source>
        <dbReference type="Proteomes" id="UP001055153"/>
    </source>
</evidence>
<evidence type="ECO:0000313" key="1">
    <source>
        <dbReference type="EMBL" id="GJE02697.1"/>
    </source>
</evidence>
<dbReference type="EMBL" id="BPQQ01000058">
    <property type="protein sequence ID" value="GJE02697.1"/>
    <property type="molecule type" value="Genomic_DNA"/>
</dbReference>
<comment type="caution">
    <text evidence="1">The sequence shown here is derived from an EMBL/GenBank/DDBJ whole genome shotgun (WGS) entry which is preliminary data.</text>
</comment>
<sequence>MGGSRPPPKKFRRTGGEAARTARGGSVRLGRGRAAAAYSAPMRLVLAALLLLGSAVGAQADACARLAGRFVTTTGAAIAGRSGSVVAFGAADADLMLLDCAAPRRVILRSRFAEPNRYTFVLIGLAARALTGARAEEAEALALRLHRAVRLTGTDRSGQAGRAEILCGARPAGEFLTNCLVRAAQPHALRRLSGLTQTR</sequence>